<protein>
    <submittedName>
        <fullName evidence="1">Uncharacterized protein</fullName>
    </submittedName>
</protein>
<keyword evidence="2" id="KW-1185">Reference proteome</keyword>
<dbReference type="AlphaFoldDB" id="A0A433UJR4"/>
<evidence type="ECO:0000313" key="2">
    <source>
        <dbReference type="Proteomes" id="UP000276103"/>
    </source>
</evidence>
<name>A0A433UJR4_ANAVA</name>
<organism evidence="1 2">
    <name type="scientific">Trichormus variabilis SAG 1403-4b</name>
    <dbReference type="NCBI Taxonomy" id="447716"/>
    <lineage>
        <taxon>Bacteria</taxon>
        <taxon>Bacillati</taxon>
        <taxon>Cyanobacteriota</taxon>
        <taxon>Cyanophyceae</taxon>
        <taxon>Nostocales</taxon>
        <taxon>Nostocaceae</taxon>
        <taxon>Trichormus</taxon>
    </lineage>
</organism>
<evidence type="ECO:0000313" key="1">
    <source>
        <dbReference type="EMBL" id="RUS94085.1"/>
    </source>
</evidence>
<sequence>MINNIGLVEGKVTPLGKMTLEEFFSLPYIEELPAWEYIININFRIININNSF</sequence>
<comment type="caution">
    <text evidence="1">The sequence shown here is derived from an EMBL/GenBank/DDBJ whole genome shotgun (WGS) entry which is preliminary data.</text>
</comment>
<accession>A0A433UJR4</accession>
<reference evidence="1 2" key="1">
    <citation type="journal article" date="2019" name="Genome Biol. Evol.">
        <title>Day and night: Metabolic profiles and evolutionary relationships of six axenic non-marine cyanobacteria.</title>
        <authorList>
            <person name="Will S.E."/>
            <person name="Henke P."/>
            <person name="Boedeker C."/>
            <person name="Huang S."/>
            <person name="Brinkmann H."/>
            <person name="Rohde M."/>
            <person name="Jarek M."/>
            <person name="Friedl T."/>
            <person name="Seufert S."/>
            <person name="Schumacher M."/>
            <person name="Overmann J."/>
            <person name="Neumann-Schaal M."/>
            <person name="Petersen J."/>
        </authorList>
    </citation>
    <scope>NUCLEOTIDE SEQUENCE [LARGE SCALE GENOMIC DNA]</scope>
    <source>
        <strain evidence="1 2">SAG 1403-4b</strain>
    </source>
</reference>
<dbReference type="Proteomes" id="UP000276103">
    <property type="component" value="Unassembled WGS sequence"/>
</dbReference>
<proteinExistence type="predicted"/>
<gene>
    <name evidence="1" type="ORF">DSM107003_39720</name>
</gene>
<dbReference type="EMBL" id="RSCM01000015">
    <property type="protein sequence ID" value="RUS94085.1"/>
    <property type="molecule type" value="Genomic_DNA"/>
</dbReference>